<evidence type="ECO:0000259" key="4">
    <source>
        <dbReference type="Pfam" id="PF00808"/>
    </source>
</evidence>
<keyword evidence="6" id="KW-1185">Reference proteome</keyword>
<name>A0ABD1EKS7_HYPHA</name>
<organism evidence="5 6">
    <name type="scientific">Hypothenemus hampei</name>
    <name type="common">Coffee berry borer</name>
    <dbReference type="NCBI Taxonomy" id="57062"/>
    <lineage>
        <taxon>Eukaryota</taxon>
        <taxon>Metazoa</taxon>
        <taxon>Ecdysozoa</taxon>
        <taxon>Arthropoda</taxon>
        <taxon>Hexapoda</taxon>
        <taxon>Insecta</taxon>
        <taxon>Pterygota</taxon>
        <taxon>Neoptera</taxon>
        <taxon>Endopterygota</taxon>
        <taxon>Coleoptera</taxon>
        <taxon>Polyphaga</taxon>
        <taxon>Cucujiformia</taxon>
        <taxon>Curculionidae</taxon>
        <taxon>Scolytinae</taxon>
        <taxon>Hypothenemus</taxon>
    </lineage>
</organism>
<dbReference type="AlphaFoldDB" id="A0ABD1EKS7"/>
<proteinExistence type="predicted"/>
<feature type="domain" description="Transcription factor CBF/NF-Y/archaeal histone" evidence="4">
    <location>
        <begin position="58"/>
        <end position="121"/>
    </location>
</feature>
<dbReference type="SUPFAM" id="SSF47113">
    <property type="entry name" value="Histone-fold"/>
    <property type="match status" value="1"/>
</dbReference>
<accession>A0ABD1EKS7</accession>
<dbReference type="InterPro" id="IPR009072">
    <property type="entry name" value="Histone-fold"/>
</dbReference>
<dbReference type="InterPro" id="IPR003958">
    <property type="entry name" value="CBFA_NFYB_domain"/>
</dbReference>
<comment type="caution">
    <text evidence="5">The sequence shown here is derived from an EMBL/GenBank/DDBJ whole genome shotgun (WGS) entry which is preliminary data.</text>
</comment>
<evidence type="ECO:0000256" key="2">
    <source>
        <dbReference type="ARBA" id="ARBA00023242"/>
    </source>
</evidence>
<gene>
    <name evidence="5" type="ORF">ABEB36_010150</name>
</gene>
<evidence type="ECO:0000256" key="3">
    <source>
        <dbReference type="SAM" id="MobiDB-lite"/>
    </source>
</evidence>
<dbReference type="InterPro" id="IPR050568">
    <property type="entry name" value="Transcr_DNA_Rep_Reg"/>
</dbReference>
<evidence type="ECO:0000313" key="6">
    <source>
        <dbReference type="Proteomes" id="UP001566132"/>
    </source>
</evidence>
<dbReference type="Pfam" id="PF00808">
    <property type="entry name" value="CBFD_NFYB_HMF"/>
    <property type="match status" value="1"/>
</dbReference>
<reference evidence="5 6" key="1">
    <citation type="submission" date="2024-05" db="EMBL/GenBank/DDBJ databases">
        <title>Genetic variation in Jamaican populations of the coffee berry borer (Hypothenemus hampei).</title>
        <authorList>
            <person name="Errbii M."/>
            <person name="Myrie A."/>
        </authorList>
    </citation>
    <scope>NUCLEOTIDE SEQUENCE [LARGE SCALE GENOMIC DNA]</scope>
    <source>
        <strain evidence="5">JA-Hopewell-2020-01-JO</strain>
        <tissue evidence="5">Whole body</tissue>
    </source>
</reference>
<keyword evidence="2" id="KW-0539">Nucleus</keyword>
<evidence type="ECO:0000256" key="1">
    <source>
        <dbReference type="ARBA" id="ARBA00004123"/>
    </source>
</evidence>
<dbReference type="CDD" id="cd22929">
    <property type="entry name" value="HFD_POLE4-like"/>
    <property type="match status" value="1"/>
</dbReference>
<dbReference type="GO" id="GO:0005634">
    <property type="term" value="C:nucleus"/>
    <property type="evidence" value="ECO:0007669"/>
    <property type="project" value="UniProtKB-SubCell"/>
</dbReference>
<dbReference type="PANTHER" id="PTHR10252:SF79">
    <property type="entry name" value="DNA POLYMERASE EPSILON SUBUNIT 4"/>
    <property type="match status" value="1"/>
</dbReference>
<sequence>MDKSSNLFQEVETETDNEVEIDIQNLSNGLHETESSSETSDPKKTSPETLNKPAKYVRLPQARIKQIMKLDPDVVMIQQEAILLVTKATELFIEFLTKESIKHLAGNKRKTIMRRDVDLAVESASQLCFLDGALE</sequence>
<feature type="region of interest" description="Disordered" evidence="3">
    <location>
        <begin position="1"/>
        <end position="52"/>
    </location>
</feature>
<feature type="compositionally biased region" description="Acidic residues" evidence="3">
    <location>
        <begin position="11"/>
        <end position="21"/>
    </location>
</feature>
<protein>
    <recommendedName>
        <fullName evidence="4">Transcription factor CBF/NF-Y/archaeal histone domain-containing protein</fullName>
    </recommendedName>
</protein>
<dbReference type="EMBL" id="JBDJPC010000007">
    <property type="protein sequence ID" value="KAL1494573.1"/>
    <property type="molecule type" value="Genomic_DNA"/>
</dbReference>
<dbReference type="PANTHER" id="PTHR10252">
    <property type="entry name" value="HISTONE-LIKE TRANSCRIPTION FACTOR CCAAT-RELATED"/>
    <property type="match status" value="1"/>
</dbReference>
<dbReference type="Gene3D" id="1.10.20.10">
    <property type="entry name" value="Histone, subunit A"/>
    <property type="match status" value="1"/>
</dbReference>
<dbReference type="Proteomes" id="UP001566132">
    <property type="component" value="Unassembled WGS sequence"/>
</dbReference>
<evidence type="ECO:0000313" key="5">
    <source>
        <dbReference type="EMBL" id="KAL1494573.1"/>
    </source>
</evidence>
<comment type="subcellular location">
    <subcellularLocation>
        <location evidence="1">Nucleus</location>
    </subcellularLocation>
</comment>